<keyword evidence="2" id="KW-0813">Transport</keyword>
<dbReference type="GO" id="GO:0005524">
    <property type="term" value="F:ATP binding"/>
    <property type="evidence" value="ECO:0007669"/>
    <property type="project" value="UniProtKB-KW"/>
</dbReference>
<dbReference type="EMBL" id="AEEH01000014">
    <property type="protein sequence ID" value="EFM26122.1"/>
    <property type="molecule type" value="Genomic_DNA"/>
</dbReference>
<dbReference type="FunFam" id="3.40.50.300:FF:000016">
    <property type="entry name" value="Oligopeptide ABC transporter ATP-binding component"/>
    <property type="match status" value="1"/>
</dbReference>
<dbReference type="EC" id="3.6.3.-" evidence="6"/>
<dbReference type="GO" id="GO:0055085">
    <property type="term" value="P:transmembrane transport"/>
    <property type="evidence" value="ECO:0007669"/>
    <property type="project" value="UniProtKB-ARBA"/>
</dbReference>
<keyword evidence="3" id="KW-0547">Nucleotide-binding</keyword>
<proteinExistence type="inferred from homology"/>
<keyword evidence="7" id="KW-1185">Reference proteome</keyword>
<dbReference type="Proteomes" id="UP000003280">
    <property type="component" value="Unassembled WGS sequence"/>
</dbReference>
<evidence type="ECO:0000256" key="3">
    <source>
        <dbReference type="ARBA" id="ARBA00022741"/>
    </source>
</evidence>
<dbReference type="InterPro" id="IPR050319">
    <property type="entry name" value="ABC_transp_ATP-bind"/>
</dbReference>
<dbReference type="Gene3D" id="3.40.50.300">
    <property type="entry name" value="P-loop containing nucleotide triphosphate hydrolases"/>
    <property type="match status" value="1"/>
</dbReference>
<protein>
    <submittedName>
        <fullName evidence="6">ABC transporter, ATP-binding protein</fullName>
        <ecNumber evidence="6">3.6.3.-</ecNumber>
    </submittedName>
</protein>
<dbReference type="SUPFAM" id="SSF52540">
    <property type="entry name" value="P-loop containing nucleoside triphosphate hydrolases"/>
    <property type="match status" value="1"/>
</dbReference>
<keyword evidence="4 6" id="KW-0067">ATP-binding</keyword>
<dbReference type="eggNOG" id="COG4608">
    <property type="taxonomic scope" value="Bacteria"/>
</dbReference>
<dbReference type="InterPro" id="IPR017871">
    <property type="entry name" value="ABC_transporter-like_CS"/>
</dbReference>
<evidence type="ECO:0000256" key="4">
    <source>
        <dbReference type="ARBA" id="ARBA00022840"/>
    </source>
</evidence>
<dbReference type="SMART" id="SM00382">
    <property type="entry name" value="AAA"/>
    <property type="match status" value="1"/>
</dbReference>
<dbReference type="Pfam" id="PF08352">
    <property type="entry name" value="oligo_HPY"/>
    <property type="match status" value="1"/>
</dbReference>
<name>E0NJ03_9FIRM</name>
<dbReference type="AlphaFoldDB" id="E0NJ03"/>
<comment type="caution">
    <text evidence="6">The sequence shown here is derived from an EMBL/GenBank/DDBJ whole genome shotgun (WGS) entry which is preliminary data.</text>
</comment>
<keyword evidence="6" id="KW-0378">Hydrolase</keyword>
<organism evidence="6 7">
    <name type="scientific">Peptoniphilus duerdenii ATCC BAA-1640</name>
    <dbReference type="NCBI Taxonomy" id="862517"/>
    <lineage>
        <taxon>Bacteria</taxon>
        <taxon>Bacillati</taxon>
        <taxon>Bacillota</taxon>
        <taxon>Tissierellia</taxon>
        <taxon>Tissierellales</taxon>
        <taxon>Peptoniphilaceae</taxon>
        <taxon>Peptoniphilus</taxon>
    </lineage>
</organism>
<dbReference type="InterPro" id="IPR013563">
    <property type="entry name" value="Oligopep_ABC_C"/>
</dbReference>
<evidence type="ECO:0000256" key="1">
    <source>
        <dbReference type="ARBA" id="ARBA00005417"/>
    </source>
</evidence>
<comment type="similarity">
    <text evidence="1">Belongs to the ABC transporter superfamily.</text>
</comment>
<dbReference type="PROSITE" id="PS50893">
    <property type="entry name" value="ABC_TRANSPORTER_2"/>
    <property type="match status" value="1"/>
</dbReference>
<reference evidence="6 7" key="1">
    <citation type="submission" date="2010-07" db="EMBL/GenBank/DDBJ databases">
        <authorList>
            <person name="Muzny D."/>
            <person name="Qin X."/>
            <person name="Deng J."/>
            <person name="Jiang H."/>
            <person name="Liu Y."/>
            <person name="Qu J."/>
            <person name="Song X.-Z."/>
            <person name="Zhang L."/>
            <person name="Thornton R."/>
            <person name="Coyle M."/>
            <person name="Francisco L."/>
            <person name="Jackson L."/>
            <person name="Javaid M."/>
            <person name="Korchina V."/>
            <person name="Kovar C."/>
            <person name="Mata R."/>
            <person name="Mathew T."/>
            <person name="Ngo R."/>
            <person name="Nguyen L."/>
            <person name="Nguyen N."/>
            <person name="Okwuonu G."/>
            <person name="Ongeri F."/>
            <person name="Pham C."/>
            <person name="Simmons D."/>
            <person name="Wilczek-Boney K."/>
            <person name="Hale W."/>
            <person name="Jakkamsetti A."/>
            <person name="Pham P."/>
            <person name="Ruth R."/>
            <person name="San Lucas F."/>
            <person name="Warren J."/>
            <person name="Zhang J."/>
            <person name="Zhao Z."/>
            <person name="Zhou C."/>
            <person name="Zhu D."/>
            <person name="Lee S."/>
            <person name="Bess C."/>
            <person name="Blankenburg K."/>
            <person name="Forbes L."/>
            <person name="Fu Q."/>
            <person name="Gubbala S."/>
            <person name="Hirani K."/>
            <person name="Jayaseelan J.C."/>
            <person name="Lara F."/>
            <person name="Munidasa M."/>
            <person name="Palculict T."/>
            <person name="Patil S."/>
            <person name="Pu L.-L."/>
            <person name="Saada N."/>
            <person name="Tang L."/>
            <person name="Weissenberger G."/>
            <person name="Zhu Y."/>
            <person name="Hemphill L."/>
            <person name="Shang Y."/>
            <person name="Youmans B."/>
            <person name="Ayvaz T."/>
            <person name="Ross M."/>
            <person name="Santibanez J."/>
            <person name="Aqrawi P."/>
            <person name="Gross S."/>
            <person name="Joshi V."/>
            <person name="Fowler G."/>
            <person name="Nazareth L."/>
            <person name="Reid J."/>
            <person name="Worley K."/>
            <person name="Petrosino J."/>
            <person name="Highlander S."/>
            <person name="Gibbs R."/>
        </authorList>
    </citation>
    <scope>NUCLEOTIDE SEQUENCE [LARGE SCALE GENOMIC DNA]</scope>
    <source>
        <strain evidence="6 7">ATCC BAA-1640</strain>
    </source>
</reference>
<dbReference type="CDD" id="cd03257">
    <property type="entry name" value="ABC_NikE_OppD_transporters"/>
    <property type="match status" value="1"/>
</dbReference>
<evidence type="ECO:0000259" key="5">
    <source>
        <dbReference type="PROSITE" id="PS50893"/>
    </source>
</evidence>
<dbReference type="InterPro" id="IPR027417">
    <property type="entry name" value="P-loop_NTPase"/>
</dbReference>
<gene>
    <name evidence="6" type="ORF">HMPREF9225_0142</name>
</gene>
<dbReference type="InterPro" id="IPR003593">
    <property type="entry name" value="AAA+_ATPase"/>
</dbReference>
<dbReference type="GO" id="GO:0015833">
    <property type="term" value="P:peptide transport"/>
    <property type="evidence" value="ECO:0007669"/>
    <property type="project" value="InterPro"/>
</dbReference>
<dbReference type="PROSITE" id="PS00211">
    <property type="entry name" value="ABC_TRANSPORTER_1"/>
    <property type="match status" value="1"/>
</dbReference>
<dbReference type="GO" id="GO:0016887">
    <property type="term" value="F:ATP hydrolysis activity"/>
    <property type="evidence" value="ECO:0007669"/>
    <property type="project" value="InterPro"/>
</dbReference>
<evidence type="ECO:0000256" key="2">
    <source>
        <dbReference type="ARBA" id="ARBA00022448"/>
    </source>
</evidence>
<dbReference type="STRING" id="862517.HMPREF9225_0142"/>
<dbReference type="Pfam" id="PF00005">
    <property type="entry name" value="ABC_tran"/>
    <property type="match status" value="1"/>
</dbReference>
<dbReference type="PANTHER" id="PTHR43776">
    <property type="entry name" value="TRANSPORT ATP-BINDING PROTEIN"/>
    <property type="match status" value="1"/>
</dbReference>
<accession>E0NJ03</accession>
<evidence type="ECO:0000313" key="7">
    <source>
        <dbReference type="Proteomes" id="UP000003280"/>
    </source>
</evidence>
<dbReference type="InterPro" id="IPR003439">
    <property type="entry name" value="ABC_transporter-like_ATP-bd"/>
</dbReference>
<sequence>MVIMMSNILEVRDLTMVFKSKGREVRAVDGVSFDLKENETLAIVGESGSGKSTVARCIMNLYEGVEGKAFYMDKNIFDMTNIELVEYRKQVQMIFQDPYSSLNPRMKTGQIIAEGARNISGLRGKELRERVLETMELSGLSSFTYDRYPHEFSGGQRQRIAIARALAPHPRLIIADEPTSALDVSIQAHIINLLNELKEKMNLSMIFISHDLAVVEHIADRVVVMYHGKVVEMAKTEKIFNNPVHPYTRRLLSAIPKQNPWDKKIELEDNSKELIKLKENCKHRVNCSGKNSKNCLVEVEEGHFVMCNEG</sequence>
<feature type="domain" description="ABC transporter" evidence="5">
    <location>
        <begin position="9"/>
        <end position="252"/>
    </location>
</feature>
<dbReference type="NCBIfam" id="TIGR01727">
    <property type="entry name" value="oligo_HPY"/>
    <property type="match status" value="1"/>
</dbReference>
<dbReference type="HOGENOM" id="CLU_000604_1_23_9"/>
<evidence type="ECO:0000313" key="6">
    <source>
        <dbReference type="EMBL" id="EFM26122.1"/>
    </source>
</evidence>